<comment type="similarity">
    <text evidence="2">Belongs to the autoinducer-2 exporter (AI-2E) (TC 2.A.86) family.</text>
</comment>
<reference evidence="7" key="1">
    <citation type="submission" date="2018-05" db="EMBL/GenBank/DDBJ databases">
        <authorList>
            <person name="Lanie J.A."/>
            <person name="Ng W.-L."/>
            <person name="Kazmierczak K.M."/>
            <person name="Andrzejewski T.M."/>
            <person name="Davidsen T.M."/>
            <person name="Wayne K.J."/>
            <person name="Tettelin H."/>
            <person name="Glass J.I."/>
            <person name="Rusch D."/>
            <person name="Podicherti R."/>
            <person name="Tsui H.-C.T."/>
            <person name="Winkler M.E."/>
        </authorList>
    </citation>
    <scope>NUCLEOTIDE SEQUENCE</scope>
</reference>
<dbReference type="PANTHER" id="PTHR21716:SF4">
    <property type="entry name" value="TRANSMEMBRANE PROTEIN 245"/>
    <property type="match status" value="1"/>
</dbReference>
<dbReference type="PANTHER" id="PTHR21716">
    <property type="entry name" value="TRANSMEMBRANE PROTEIN"/>
    <property type="match status" value="1"/>
</dbReference>
<organism evidence="7">
    <name type="scientific">marine metagenome</name>
    <dbReference type="NCBI Taxonomy" id="408172"/>
    <lineage>
        <taxon>unclassified sequences</taxon>
        <taxon>metagenomes</taxon>
        <taxon>ecological metagenomes</taxon>
    </lineage>
</organism>
<evidence type="ECO:0000256" key="2">
    <source>
        <dbReference type="ARBA" id="ARBA00009773"/>
    </source>
</evidence>
<feature type="transmembrane region" description="Helical" evidence="6">
    <location>
        <begin position="151"/>
        <end position="169"/>
    </location>
</feature>
<sequence>MKSHNAFYILLTVVSLLFASLIIDFILPIFWAIVLTILFAPVYKYLNLKLRKPFIASLTTILLIFLIVLIPGFFILAAVTDEAITIIKAIESGDINLEQLLLTLTQFSPKISEWLTTLGLDINQITKQVSTIVTGTGQYAISLIMSIGQNILRFSLLFFIMIYLLFFFLKDGSQIVIKCIKVFPLDDNQERFLLEKFTSVTKATVKGTIIVGIVQGLIGGFIFMLLDIQAAVLWGVMMAFLSIIPGIGTAIIWFPAVCIFLINGAFLKAILLLLSGIFIIGLVDNFLRPYLVGKETKLPDYLILLTTLGGVSLVGLSGFVIGPIVAALFIALWSLLEYTTNQ</sequence>
<gene>
    <name evidence="7" type="ORF">METZ01_LOCUS130356</name>
</gene>
<feature type="transmembrane region" description="Helical" evidence="6">
    <location>
        <begin position="58"/>
        <end position="79"/>
    </location>
</feature>
<dbReference type="GO" id="GO:0016020">
    <property type="term" value="C:membrane"/>
    <property type="evidence" value="ECO:0007669"/>
    <property type="project" value="UniProtKB-SubCell"/>
</dbReference>
<evidence type="ECO:0000256" key="1">
    <source>
        <dbReference type="ARBA" id="ARBA00004141"/>
    </source>
</evidence>
<dbReference type="EMBL" id="UINC01018449">
    <property type="protein sequence ID" value="SVA77502.1"/>
    <property type="molecule type" value="Genomic_DNA"/>
</dbReference>
<dbReference type="AlphaFoldDB" id="A0A381YLN3"/>
<dbReference type="Pfam" id="PF01594">
    <property type="entry name" value="AI-2E_transport"/>
    <property type="match status" value="1"/>
</dbReference>
<comment type="subcellular location">
    <subcellularLocation>
        <location evidence="1">Membrane</location>
        <topology evidence="1">Multi-pass membrane protein</topology>
    </subcellularLocation>
</comment>
<feature type="transmembrane region" description="Helical" evidence="6">
    <location>
        <begin position="232"/>
        <end position="253"/>
    </location>
</feature>
<feature type="transmembrane region" description="Helical" evidence="6">
    <location>
        <begin position="303"/>
        <end position="336"/>
    </location>
</feature>
<proteinExistence type="inferred from homology"/>
<feature type="transmembrane region" description="Helical" evidence="6">
    <location>
        <begin position="29"/>
        <end position="46"/>
    </location>
</feature>
<dbReference type="InterPro" id="IPR002549">
    <property type="entry name" value="AI-2E-like"/>
</dbReference>
<evidence type="ECO:0008006" key="8">
    <source>
        <dbReference type="Google" id="ProtNLM"/>
    </source>
</evidence>
<keyword evidence="5 6" id="KW-0472">Membrane</keyword>
<evidence type="ECO:0000256" key="6">
    <source>
        <dbReference type="SAM" id="Phobius"/>
    </source>
</evidence>
<feature type="transmembrane region" description="Helical" evidence="6">
    <location>
        <begin position="265"/>
        <end position="283"/>
    </location>
</feature>
<evidence type="ECO:0000256" key="4">
    <source>
        <dbReference type="ARBA" id="ARBA00022989"/>
    </source>
</evidence>
<evidence type="ECO:0000256" key="3">
    <source>
        <dbReference type="ARBA" id="ARBA00022692"/>
    </source>
</evidence>
<protein>
    <recommendedName>
        <fullName evidence="8">AI-2E family transporter</fullName>
    </recommendedName>
</protein>
<keyword evidence="3 6" id="KW-0812">Transmembrane</keyword>
<evidence type="ECO:0000313" key="7">
    <source>
        <dbReference type="EMBL" id="SVA77502.1"/>
    </source>
</evidence>
<name>A0A381YLN3_9ZZZZ</name>
<evidence type="ECO:0000256" key="5">
    <source>
        <dbReference type="ARBA" id="ARBA00023136"/>
    </source>
</evidence>
<feature type="transmembrane region" description="Helical" evidence="6">
    <location>
        <begin position="203"/>
        <end position="226"/>
    </location>
</feature>
<accession>A0A381YLN3</accession>
<keyword evidence="4 6" id="KW-1133">Transmembrane helix</keyword>